<reference evidence="1" key="1">
    <citation type="submission" date="2024-05" db="EMBL/GenBank/DDBJ databases">
        <authorList>
            <person name="Bunk B."/>
            <person name="Swiderski J."/>
            <person name="Sproer C."/>
            <person name="Thiel V."/>
        </authorList>
    </citation>
    <scope>NUCLEOTIDE SEQUENCE</scope>
    <source>
        <strain evidence="1">DSM 17735</strain>
        <plasmid evidence="1">p1</plasmid>
    </source>
</reference>
<dbReference type="Pfam" id="PF11136">
    <property type="entry name" value="DUF2889"/>
    <property type="match status" value="1"/>
</dbReference>
<organism evidence="1">
    <name type="scientific">Polaromonas hydrogenivorans</name>
    <dbReference type="NCBI Taxonomy" id="335476"/>
    <lineage>
        <taxon>Bacteria</taxon>
        <taxon>Pseudomonadati</taxon>
        <taxon>Pseudomonadota</taxon>
        <taxon>Betaproteobacteria</taxon>
        <taxon>Burkholderiales</taxon>
        <taxon>Comamonadaceae</taxon>
        <taxon>Polaromonas</taxon>
    </lineage>
</organism>
<protein>
    <submittedName>
        <fullName evidence="1">DUF2889 domain-containing protein</fullName>
    </submittedName>
</protein>
<sequence length="281" mass="30615">MPVLIQQDQLLVELSRDRSIQSIKAMPDRPATGKLVGTNCGNGLRRAINDALPLEQAAGAPLYLLLDDLAGASLIASRAWSRCRVPGAPQESFPSPQELKLRAQQFQEIVGVCIGFRAGSSALSDFDGMAQNNHPVVDLPNPSDSLGWHPMPECAETSLRRARRIDVWYDGVIHLDAMFQDSAYTPGGTRVGIHEYTLQAMVDPDTLELLSLNAEPRILPYPECPAAPGNITRLLGTQLSKLRRAVPDQLQGELGGTHLNDTLRALAEVPQLSRRLSPSVF</sequence>
<keyword evidence="1" id="KW-0614">Plasmid</keyword>
<evidence type="ECO:0000313" key="1">
    <source>
        <dbReference type="EMBL" id="XBP72650.1"/>
    </source>
</evidence>
<proteinExistence type="predicted"/>
<accession>A0AAU7LYQ8</accession>
<dbReference type="AlphaFoldDB" id="A0AAU7LYQ8"/>
<geneLocation type="plasmid" evidence="1">
    <name>p1</name>
</geneLocation>
<dbReference type="RefSeq" id="WP_349282358.1">
    <property type="nucleotide sequence ID" value="NZ_CBCSCU010000056.1"/>
</dbReference>
<name>A0AAU7LYQ8_9BURK</name>
<gene>
    <name evidence="1" type="ORF">ABLV49_21520</name>
</gene>
<dbReference type="InterPro" id="IPR021312">
    <property type="entry name" value="DUF2889"/>
</dbReference>
<dbReference type="EMBL" id="CP157676">
    <property type="protein sequence ID" value="XBP72650.1"/>
    <property type="molecule type" value="Genomic_DNA"/>
</dbReference>